<name>A0A0C3HQD4_OIDMZ</name>
<dbReference type="AlphaFoldDB" id="A0A0C3HQD4"/>
<evidence type="ECO:0000256" key="1">
    <source>
        <dbReference type="SAM" id="MobiDB-lite"/>
    </source>
</evidence>
<dbReference type="Proteomes" id="UP000054321">
    <property type="component" value="Unassembled WGS sequence"/>
</dbReference>
<dbReference type="InParanoid" id="A0A0C3HQD4"/>
<proteinExistence type="predicted"/>
<protein>
    <submittedName>
        <fullName evidence="2">Uncharacterized protein</fullName>
    </submittedName>
</protein>
<accession>A0A0C3HQD4</accession>
<evidence type="ECO:0000313" key="2">
    <source>
        <dbReference type="EMBL" id="KIN04522.1"/>
    </source>
</evidence>
<evidence type="ECO:0000313" key="3">
    <source>
        <dbReference type="Proteomes" id="UP000054321"/>
    </source>
</evidence>
<reference evidence="2 3" key="1">
    <citation type="submission" date="2014-04" db="EMBL/GenBank/DDBJ databases">
        <authorList>
            <consortium name="DOE Joint Genome Institute"/>
            <person name="Kuo A."/>
            <person name="Martino E."/>
            <person name="Perotto S."/>
            <person name="Kohler A."/>
            <person name="Nagy L.G."/>
            <person name="Floudas D."/>
            <person name="Copeland A."/>
            <person name="Barry K.W."/>
            <person name="Cichocki N."/>
            <person name="Veneault-Fourrey C."/>
            <person name="LaButti K."/>
            <person name="Lindquist E.A."/>
            <person name="Lipzen A."/>
            <person name="Lundell T."/>
            <person name="Morin E."/>
            <person name="Murat C."/>
            <person name="Sun H."/>
            <person name="Tunlid A."/>
            <person name="Henrissat B."/>
            <person name="Grigoriev I.V."/>
            <person name="Hibbett D.S."/>
            <person name="Martin F."/>
            <person name="Nordberg H.P."/>
            <person name="Cantor M.N."/>
            <person name="Hua S.X."/>
        </authorList>
    </citation>
    <scope>NUCLEOTIDE SEQUENCE [LARGE SCALE GENOMIC DNA]</scope>
    <source>
        <strain evidence="2 3">Zn</strain>
    </source>
</reference>
<reference evidence="3" key="2">
    <citation type="submission" date="2015-01" db="EMBL/GenBank/DDBJ databases">
        <title>Evolutionary Origins and Diversification of the Mycorrhizal Mutualists.</title>
        <authorList>
            <consortium name="DOE Joint Genome Institute"/>
            <consortium name="Mycorrhizal Genomics Consortium"/>
            <person name="Kohler A."/>
            <person name="Kuo A."/>
            <person name="Nagy L.G."/>
            <person name="Floudas D."/>
            <person name="Copeland A."/>
            <person name="Barry K.W."/>
            <person name="Cichocki N."/>
            <person name="Veneault-Fourrey C."/>
            <person name="LaButti K."/>
            <person name="Lindquist E.A."/>
            <person name="Lipzen A."/>
            <person name="Lundell T."/>
            <person name="Morin E."/>
            <person name="Murat C."/>
            <person name="Riley R."/>
            <person name="Ohm R."/>
            <person name="Sun H."/>
            <person name="Tunlid A."/>
            <person name="Henrissat B."/>
            <person name="Grigoriev I.V."/>
            <person name="Hibbett D.S."/>
            <person name="Martin F."/>
        </authorList>
    </citation>
    <scope>NUCLEOTIDE SEQUENCE [LARGE SCALE GENOMIC DNA]</scope>
    <source>
        <strain evidence="3">Zn</strain>
    </source>
</reference>
<feature type="region of interest" description="Disordered" evidence="1">
    <location>
        <begin position="14"/>
        <end position="35"/>
    </location>
</feature>
<dbReference type="EMBL" id="KN832872">
    <property type="protein sequence ID" value="KIN04522.1"/>
    <property type="molecule type" value="Genomic_DNA"/>
</dbReference>
<dbReference type="HOGENOM" id="CLU_1396730_0_0_1"/>
<feature type="region of interest" description="Disordered" evidence="1">
    <location>
        <begin position="76"/>
        <end position="133"/>
    </location>
</feature>
<feature type="compositionally biased region" description="Low complexity" evidence="1">
    <location>
        <begin position="98"/>
        <end position="108"/>
    </location>
</feature>
<sequence length="195" mass="21731">MCFWSSAAELARRRRPSPSATELLRTHRRSQTVSRSSLYNMPKGTEATVPSQQRAPSCTFKASFTRHQPQARVSLTVPSATDVEPELEAKMSKPTIQTRTGRSSSGRTPRTKRDTTSLPPSPVPKLGETGRSSLRRVAPQGALCIRDGKHQISELVLVEIVSATGWEVYRPLALLTWPGAERYSGREEFCMIEHR</sequence>
<organism evidence="2 3">
    <name type="scientific">Oidiodendron maius (strain Zn)</name>
    <dbReference type="NCBI Taxonomy" id="913774"/>
    <lineage>
        <taxon>Eukaryota</taxon>
        <taxon>Fungi</taxon>
        <taxon>Dikarya</taxon>
        <taxon>Ascomycota</taxon>
        <taxon>Pezizomycotina</taxon>
        <taxon>Leotiomycetes</taxon>
        <taxon>Leotiomycetes incertae sedis</taxon>
        <taxon>Myxotrichaceae</taxon>
        <taxon>Oidiodendron</taxon>
    </lineage>
</organism>
<gene>
    <name evidence="2" type="ORF">OIDMADRAFT_25170</name>
</gene>
<keyword evidence="3" id="KW-1185">Reference proteome</keyword>